<gene>
    <name evidence="7" type="ORF">FB558_3417</name>
</gene>
<dbReference type="NCBIfam" id="TIGR01430">
    <property type="entry name" value="aden_deam"/>
    <property type="match status" value="1"/>
</dbReference>
<evidence type="ECO:0000256" key="2">
    <source>
        <dbReference type="ARBA" id="ARBA00006676"/>
    </source>
</evidence>
<evidence type="ECO:0000256" key="5">
    <source>
        <dbReference type="ARBA" id="ARBA00022833"/>
    </source>
</evidence>
<dbReference type="GO" id="GO:0016814">
    <property type="term" value="F:hydrolase activity, acting on carbon-nitrogen (but not peptide) bonds, in cyclic amidines"/>
    <property type="evidence" value="ECO:0007669"/>
    <property type="project" value="UniProtKB-ARBA"/>
</dbReference>
<keyword evidence="4" id="KW-0378">Hydrolase</keyword>
<dbReference type="Gene3D" id="3.20.20.140">
    <property type="entry name" value="Metal-dependent hydrolases"/>
    <property type="match status" value="1"/>
</dbReference>
<proteinExistence type="inferred from homology"/>
<evidence type="ECO:0000313" key="7">
    <source>
        <dbReference type="EMBL" id="TQM10894.1"/>
    </source>
</evidence>
<evidence type="ECO:0000256" key="1">
    <source>
        <dbReference type="ARBA" id="ARBA00001947"/>
    </source>
</evidence>
<accession>A0A543DNI3</accession>
<evidence type="ECO:0000259" key="6">
    <source>
        <dbReference type="Pfam" id="PF00962"/>
    </source>
</evidence>
<feature type="domain" description="Adenosine deaminase" evidence="6">
    <location>
        <begin position="16"/>
        <end position="317"/>
    </location>
</feature>
<comment type="cofactor">
    <cofactor evidence="1">
        <name>Zn(2+)</name>
        <dbReference type="ChEBI" id="CHEBI:29105"/>
    </cofactor>
</comment>
<evidence type="ECO:0000256" key="3">
    <source>
        <dbReference type="ARBA" id="ARBA00022723"/>
    </source>
</evidence>
<name>A0A543DNI3_9PSEU</name>
<keyword evidence="3" id="KW-0479">Metal-binding</keyword>
<organism evidence="7 8">
    <name type="scientific">Pseudonocardia kunmingensis</name>
    <dbReference type="NCBI Taxonomy" id="630975"/>
    <lineage>
        <taxon>Bacteria</taxon>
        <taxon>Bacillati</taxon>
        <taxon>Actinomycetota</taxon>
        <taxon>Actinomycetes</taxon>
        <taxon>Pseudonocardiales</taxon>
        <taxon>Pseudonocardiaceae</taxon>
        <taxon>Pseudonocardia</taxon>
    </lineage>
</organism>
<keyword evidence="8" id="KW-1185">Reference proteome</keyword>
<comment type="similarity">
    <text evidence="2">Belongs to the metallo-dependent hydrolases superfamily. Adenosine and AMP deaminases family.</text>
</comment>
<dbReference type="InterPro" id="IPR001365">
    <property type="entry name" value="A_deaminase_dom"/>
</dbReference>
<dbReference type="InterPro" id="IPR032466">
    <property type="entry name" value="Metal_Hydrolase"/>
</dbReference>
<comment type="caution">
    <text evidence="7">The sequence shown here is derived from an EMBL/GenBank/DDBJ whole genome shotgun (WGS) entry which is preliminary data.</text>
</comment>
<dbReference type="AlphaFoldDB" id="A0A543DNI3"/>
<dbReference type="Pfam" id="PF00962">
    <property type="entry name" value="A_deaminase"/>
    <property type="match status" value="1"/>
</dbReference>
<dbReference type="SUPFAM" id="SSF51556">
    <property type="entry name" value="Metallo-dependent hydrolases"/>
    <property type="match status" value="1"/>
</dbReference>
<dbReference type="PANTHER" id="PTHR43114:SF6">
    <property type="entry name" value="ADENINE DEAMINASE"/>
    <property type="match status" value="1"/>
</dbReference>
<evidence type="ECO:0000313" key="8">
    <source>
        <dbReference type="Proteomes" id="UP000315677"/>
    </source>
</evidence>
<evidence type="ECO:0000256" key="4">
    <source>
        <dbReference type="ARBA" id="ARBA00022801"/>
    </source>
</evidence>
<reference evidence="7 8" key="1">
    <citation type="submission" date="2019-06" db="EMBL/GenBank/DDBJ databases">
        <title>Sequencing the genomes of 1000 actinobacteria strains.</title>
        <authorList>
            <person name="Klenk H.-P."/>
        </authorList>
    </citation>
    <scope>NUCLEOTIDE SEQUENCE [LARGE SCALE GENOMIC DNA]</scope>
    <source>
        <strain evidence="7 8">DSM 45301</strain>
    </source>
</reference>
<dbReference type="InterPro" id="IPR006330">
    <property type="entry name" value="Ado/ade_deaminase"/>
</dbReference>
<sequence>MPLVREPAVPDLVALPKAELHLHLEGAIRPSTAAELSERHGLPAPRTGSFTDLAEFVGAYEAARDLVGDLDDLRRVSRELVEDAAARGVVWSEVHLVPPTYAGRLGPDEAVLEAVLDGLGPAAGVILGVNRGLPMEAAERSLELAVRYAGAGVVGLGLAGDEAGYPATLFADVFARARAAGLRALPHGGEAAGPESVRACVEVLGATRVNHGVRAVEDPDLVELLAQRQVCLDVCPSSNIALSVYPSAEEHPLPRLLAAGVPVSLASDCPLFVGVTVLDEYRLARERFGLRHDELARIARTSLTFSSCPPDRRDAALLALDAWPERDPPPAPPPAGGC</sequence>
<dbReference type="EMBL" id="VFPA01000002">
    <property type="protein sequence ID" value="TQM10894.1"/>
    <property type="molecule type" value="Genomic_DNA"/>
</dbReference>
<dbReference type="Proteomes" id="UP000315677">
    <property type="component" value="Unassembled WGS sequence"/>
</dbReference>
<dbReference type="PANTHER" id="PTHR43114">
    <property type="entry name" value="ADENINE DEAMINASE"/>
    <property type="match status" value="1"/>
</dbReference>
<dbReference type="RefSeq" id="WP_170231358.1">
    <property type="nucleotide sequence ID" value="NZ_VFPA01000002.1"/>
</dbReference>
<dbReference type="GO" id="GO:0019239">
    <property type="term" value="F:deaminase activity"/>
    <property type="evidence" value="ECO:0007669"/>
    <property type="project" value="InterPro"/>
</dbReference>
<dbReference type="GO" id="GO:0046872">
    <property type="term" value="F:metal ion binding"/>
    <property type="evidence" value="ECO:0007669"/>
    <property type="project" value="UniProtKB-KW"/>
</dbReference>
<keyword evidence="5" id="KW-0862">Zinc</keyword>
<protein>
    <submittedName>
        <fullName evidence="7">Adenosine deaminase</fullName>
    </submittedName>
</protein>